<evidence type="ECO:0000259" key="1">
    <source>
        <dbReference type="Pfam" id="PF00961"/>
    </source>
</evidence>
<organism evidence="2">
    <name type="scientific">Percursaria percursa</name>
    <dbReference type="NCBI Taxonomy" id="153906"/>
    <lineage>
        <taxon>Eukaryota</taxon>
        <taxon>Viridiplantae</taxon>
        <taxon>Chlorophyta</taxon>
        <taxon>core chlorophytes</taxon>
        <taxon>Ulvophyceae</taxon>
        <taxon>OUU clade</taxon>
        <taxon>Ulvales</taxon>
        <taxon>Kornmanniaceae</taxon>
        <taxon>Percursaria</taxon>
    </lineage>
</organism>
<keyword evidence="2" id="KW-0496">Mitochondrion</keyword>
<protein>
    <recommendedName>
        <fullName evidence="1">Homing endonuclease LAGLIDADG domain-containing protein</fullName>
    </recommendedName>
</protein>
<dbReference type="PANTHER" id="PTHR36181">
    <property type="entry name" value="INTRON-ENCODED ENDONUCLEASE AI3-RELATED"/>
    <property type="match status" value="1"/>
</dbReference>
<dbReference type="GO" id="GO:0004519">
    <property type="term" value="F:endonuclease activity"/>
    <property type="evidence" value="ECO:0007669"/>
    <property type="project" value="InterPro"/>
</dbReference>
<dbReference type="GO" id="GO:0005739">
    <property type="term" value="C:mitochondrion"/>
    <property type="evidence" value="ECO:0007669"/>
    <property type="project" value="UniProtKB-ARBA"/>
</dbReference>
<dbReference type="EMBL" id="MZ911851">
    <property type="protein sequence ID" value="UCS09809.1"/>
    <property type="molecule type" value="Genomic_DNA"/>
</dbReference>
<sequence length="268" mass="31011">MPKFKNITTHRPKSQPLTLEQFSFFLAGLMDADGHINKVGNVIIAFHSRDISVAYYIKTRVGYGQVSKIRQKNAVTYVCCHPIGKQLIWGYIYQKLINPDRIEQLNSRLVPNLKPKAGLIMRQLYPARLSLQNHWLAGFIQGDGSFQVKLISKKNRLKKEVRLVLQIDLKKITILKQIQTLLGGSIGYRASQNSYYYSSVSFERAVKLIQYLDNYQVMGSSITLYWMWRKCYIIIQNKEPFCTSYHLSEKGINDIAKIKVQMSKLRLN</sequence>
<dbReference type="SUPFAM" id="SSF55608">
    <property type="entry name" value="Homing endonucleases"/>
    <property type="match status" value="2"/>
</dbReference>
<dbReference type="Gene3D" id="3.10.28.10">
    <property type="entry name" value="Homing endonucleases"/>
    <property type="match status" value="2"/>
</dbReference>
<evidence type="ECO:0000313" key="2">
    <source>
        <dbReference type="EMBL" id="UCS09809.1"/>
    </source>
</evidence>
<dbReference type="InterPro" id="IPR027434">
    <property type="entry name" value="Homing_endonucl"/>
</dbReference>
<name>A0A8K1N3H2_9CHLO</name>
<accession>A0A8K1N3H2</accession>
<feature type="domain" description="Homing endonuclease LAGLIDADG" evidence="1">
    <location>
        <begin position="136"/>
        <end position="232"/>
    </location>
</feature>
<proteinExistence type="predicted"/>
<dbReference type="PANTHER" id="PTHR36181:SF3">
    <property type="entry name" value="INTRON-ENCODED DNA ENDONUCLEASE AI5 BETA"/>
    <property type="match status" value="1"/>
</dbReference>
<dbReference type="InterPro" id="IPR051289">
    <property type="entry name" value="LAGLIDADG_Endonuclease"/>
</dbReference>
<dbReference type="Pfam" id="PF00961">
    <property type="entry name" value="LAGLIDADG_1"/>
    <property type="match status" value="1"/>
</dbReference>
<dbReference type="InterPro" id="IPR004860">
    <property type="entry name" value="LAGLIDADG_dom"/>
</dbReference>
<dbReference type="AlphaFoldDB" id="A0A8K1N3H2"/>
<geneLocation type="mitochondrion" evidence="2"/>
<reference evidence="2" key="1">
    <citation type="submission" date="2021-08" db="EMBL/GenBank/DDBJ databases">
        <authorList>
            <person name="Liu F."/>
            <person name="Iii J.T.M."/>
            <person name="Wang H."/>
        </authorList>
    </citation>
    <scope>NUCLEOTIDE SEQUENCE</scope>
</reference>
<gene>
    <name evidence="2" type="primary">orf268</name>
</gene>